<evidence type="ECO:0000256" key="1">
    <source>
        <dbReference type="SAM" id="MobiDB-lite"/>
    </source>
</evidence>
<organism evidence="2 3">
    <name type="scientific">Botryotinia narcissicola</name>
    <dbReference type="NCBI Taxonomy" id="278944"/>
    <lineage>
        <taxon>Eukaryota</taxon>
        <taxon>Fungi</taxon>
        <taxon>Dikarya</taxon>
        <taxon>Ascomycota</taxon>
        <taxon>Pezizomycotina</taxon>
        <taxon>Leotiomycetes</taxon>
        <taxon>Helotiales</taxon>
        <taxon>Sclerotiniaceae</taxon>
        <taxon>Botryotinia</taxon>
    </lineage>
</organism>
<evidence type="ECO:0000313" key="3">
    <source>
        <dbReference type="Proteomes" id="UP000297452"/>
    </source>
</evidence>
<feature type="region of interest" description="Disordered" evidence="1">
    <location>
        <begin position="45"/>
        <end position="165"/>
    </location>
</feature>
<comment type="caution">
    <text evidence="2">The sequence shown here is derived from an EMBL/GenBank/DDBJ whole genome shotgun (WGS) entry which is preliminary data.</text>
</comment>
<proteinExistence type="predicted"/>
<accession>A0A4Z1JCR8</accession>
<keyword evidence="3" id="KW-1185">Reference proteome</keyword>
<dbReference type="OrthoDB" id="3556885at2759"/>
<dbReference type="EMBL" id="PQXJ01000055">
    <property type="protein sequence ID" value="TGO66727.1"/>
    <property type="molecule type" value="Genomic_DNA"/>
</dbReference>
<name>A0A4Z1JCR8_9HELO</name>
<gene>
    <name evidence="2" type="ORF">BOTNAR_0055g00130</name>
</gene>
<dbReference type="AlphaFoldDB" id="A0A4Z1JCR8"/>
<sequence length="231" mass="25385">MSSKMDPEFNQTLKTTEDIKGAELLMWLKTKPITDAEAIWIEKTRQRQEVSISDDESSDDESDTISCQDTISYRSPTPEPIPSKATKLLSPPITPTESGDSEIGSSQGATSQPLEYNVAKGKRRAEDVNSTTAGPPAKKPRQRAGRNSANKQKAPAAKTPLTAEEKKAARVAKAEEERQIYQRKDFKPRVRKHLDVELDAMGVPLPAEGVPAELAAVEKKPRAPRNKPNQA</sequence>
<reference evidence="2 3" key="1">
    <citation type="submission" date="2017-12" db="EMBL/GenBank/DDBJ databases">
        <title>Comparative genomics of Botrytis spp.</title>
        <authorList>
            <person name="Valero-Jimenez C.A."/>
            <person name="Tapia P."/>
            <person name="Veloso J."/>
            <person name="Silva-Moreno E."/>
            <person name="Staats M."/>
            <person name="Valdes J.H."/>
            <person name="Van Kan J.A.L."/>
        </authorList>
    </citation>
    <scope>NUCLEOTIDE SEQUENCE [LARGE SCALE GENOMIC DNA]</scope>
    <source>
        <strain evidence="2 3">MUCL2120</strain>
    </source>
</reference>
<evidence type="ECO:0000313" key="2">
    <source>
        <dbReference type="EMBL" id="TGO66727.1"/>
    </source>
</evidence>
<dbReference type="Proteomes" id="UP000297452">
    <property type="component" value="Unassembled WGS sequence"/>
</dbReference>
<feature type="compositionally biased region" description="Acidic residues" evidence="1">
    <location>
        <begin position="52"/>
        <end position="63"/>
    </location>
</feature>
<protein>
    <submittedName>
        <fullName evidence="2">Uncharacterized protein</fullName>
    </submittedName>
</protein>
<feature type="compositionally biased region" description="Polar residues" evidence="1">
    <location>
        <begin position="95"/>
        <end position="114"/>
    </location>
</feature>